<dbReference type="InterPro" id="IPR029058">
    <property type="entry name" value="AB_hydrolase_fold"/>
</dbReference>
<dbReference type="GO" id="GO:0016787">
    <property type="term" value="F:hydrolase activity"/>
    <property type="evidence" value="ECO:0007669"/>
    <property type="project" value="UniProtKB-KW"/>
</dbReference>
<keyword evidence="1 3" id="KW-0378">Hydrolase</keyword>
<evidence type="ECO:0000313" key="4">
    <source>
        <dbReference type="Proteomes" id="UP001252186"/>
    </source>
</evidence>
<sequence>MVETKKAAQDAWLSTTESINQFRKQVEQIKPDSSNYEVKTFDKTIQLKDRPVDIRIYNSDVNTLKPGLIYVHGACWVAGSLNSHDEICRYLSKKADVVVIAIDYRLAPENKYPSSHNDVYEASDWIFKHAEELGINKNNFAISGESAGAYFAASTALRAIDTGNSPDFQFQLLVYAALDGGGSSWTECKDLYFTSQDEVRSRYGSPLWSDNLKGLPLTYNIYGENEISRAEEELYIRKLKEHKVEVKSYMCQDTGHDVINWGSVKLETEAHLKAIDFIKEGFKID</sequence>
<dbReference type="Pfam" id="PF07859">
    <property type="entry name" value="Abhydrolase_3"/>
    <property type="match status" value="1"/>
</dbReference>
<accession>A0ABU2Y7D8</accession>
<dbReference type="Proteomes" id="UP001252186">
    <property type="component" value="Unassembled WGS sequence"/>
</dbReference>
<name>A0ABU2Y7D8_9FLAO</name>
<dbReference type="EMBL" id="JAVRHV010000007">
    <property type="protein sequence ID" value="MDT0554123.1"/>
    <property type="molecule type" value="Genomic_DNA"/>
</dbReference>
<evidence type="ECO:0000313" key="3">
    <source>
        <dbReference type="EMBL" id="MDT0554123.1"/>
    </source>
</evidence>
<evidence type="ECO:0000256" key="1">
    <source>
        <dbReference type="ARBA" id="ARBA00022801"/>
    </source>
</evidence>
<feature type="domain" description="Alpha/beta hydrolase fold-3" evidence="2">
    <location>
        <begin position="68"/>
        <end position="258"/>
    </location>
</feature>
<dbReference type="InterPro" id="IPR050300">
    <property type="entry name" value="GDXG_lipolytic_enzyme"/>
</dbReference>
<keyword evidence="4" id="KW-1185">Reference proteome</keyword>
<dbReference type="PANTHER" id="PTHR48081:SF8">
    <property type="entry name" value="ALPHA_BETA HYDROLASE FOLD-3 DOMAIN-CONTAINING PROTEIN-RELATED"/>
    <property type="match status" value="1"/>
</dbReference>
<dbReference type="PANTHER" id="PTHR48081">
    <property type="entry name" value="AB HYDROLASE SUPERFAMILY PROTEIN C4A8.06C"/>
    <property type="match status" value="1"/>
</dbReference>
<reference evidence="3 4" key="1">
    <citation type="submission" date="2023-09" db="EMBL/GenBank/DDBJ databases">
        <authorList>
            <person name="Rey-Velasco X."/>
        </authorList>
    </citation>
    <scope>NUCLEOTIDE SEQUENCE [LARGE SCALE GENOMIC DNA]</scope>
    <source>
        <strain evidence="3 4">P050</strain>
    </source>
</reference>
<proteinExistence type="predicted"/>
<organism evidence="3 4">
    <name type="scientific">Urechidicola vernalis</name>
    <dbReference type="NCBI Taxonomy" id="3075600"/>
    <lineage>
        <taxon>Bacteria</taxon>
        <taxon>Pseudomonadati</taxon>
        <taxon>Bacteroidota</taxon>
        <taxon>Flavobacteriia</taxon>
        <taxon>Flavobacteriales</taxon>
        <taxon>Flavobacteriaceae</taxon>
        <taxon>Urechidicola</taxon>
    </lineage>
</organism>
<dbReference type="InterPro" id="IPR013094">
    <property type="entry name" value="AB_hydrolase_3"/>
</dbReference>
<dbReference type="SUPFAM" id="SSF53474">
    <property type="entry name" value="alpha/beta-Hydrolases"/>
    <property type="match status" value="1"/>
</dbReference>
<dbReference type="Gene3D" id="3.40.50.1820">
    <property type="entry name" value="alpha/beta hydrolase"/>
    <property type="match status" value="1"/>
</dbReference>
<protein>
    <submittedName>
        <fullName evidence="3">Alpha/beta hydrolase</fullName>
    </submittedName>
</protein>
<gene>
    <name evidence="3" type="ORF">RM519_12760</name>
</gene>
<dbReference type="RefSeq" id="WP_311594207.1">
    <property type="nucleotide sequence ID" value="NZ_JAVRHV010000007.1"/>
</dbReference>
<comment type="caution">
    <text evidence="3">The sequence shown here is derived from an EMBL/GenBank/DDBJ whole genome shotgun (WGS) entry which is preliminary data.</text>
</comment>
<evidence type="ECO:0000259" key="2">
    <source>
        <dbReference type="Pfam" id="PF07859"/>
    </source>
</evidence>